<evidence type="ECO:0000256" key="3">
    <source>
        <dbReference type="ARBA" id="ARBA00023163"/>
    </source>
</evidence>
<dbReference type="GO" id="GO:0003677">
    <property type="term" value="F:DNA binding"/>
    <property type="evidence" value="ECO:0007669"/>
    <property type="project" value="UniProtKB-KW"/>
</dbReference>
<sequence length="137" mass="14807">MAGQADEDDSKRFASRRVANELRAAIEAGSYPVGAALPPYRQLAAEHGVAVNTAMAAVRLLADEGLVTSRPNAGNYVRDRTNQADPELELRALRTELGELRGQVRQAGGQLDAIDARLSELAETVARLEDQARRNGR</sequence>
<evidence type="ECO:0000313" key="6">
    <source>
        <dbReference type="Proteomes" id="UP000185596"/>
    </source>
</evidence>
<organism evidence="5 6">
    <name type="scientific">Actinophytocola xanthii</name>
    <dbReference type="NCBI Taxonomy" id="1912961"/>
    <lineage>
        <taxon>Bacteria</taxon>
        <taxon>Bacillati</taxon>
        <taxon>Actinomycetota</taxon>
        <taxon>Actinomycetes</taxon>
        <taxon>Pseudonocardiales</taxon>
        <taxon>Pseudonocardiaceae</taxon>
    </lineage>
</organism>
<gene>
    <name evidence="5" type="ORF">BU204_11570</name>
</gene>
<evidence type="ECO:0000256" key="1">
    <source>
        <dbReference type="ARBA" id="ARBA00023015"/>
    </source>
</evidence>
<evidence type="ECO:0000256" key="2">
    <source>
        <dbReference type="ARBA" id="ARBA00023125"/>
    </source>
</evidence>
<accession>A0A1Q8CSU9</accession>
<dbReference type="CDD" id="cd07377">
    <property type="entry name" value="WHTH_GntR"/>
    <property type="match status" value="1"/>
</dbReference>
<dbReference type="SUPFAM" id="SSF46785">
    <property type="entry name" value="Winged helix' DNA-binding domain"/>
    <property type="match status" value="1"/>
</dbReference>
<evidence type="ECO:0000259" key="4">
    <source>
        <dbReference type="PROSITE" id="PS50949"/>
    </source>
</evidence>
<comment type="caution">
    <text evidence="5">The sequence shown here is derived from an EMBL/GenBank/DDBJ whole genome shotgun (WGS) entry which is preliminary data.</text>
</comment>
<dbReference type="AlphaFoldDB" id="A0A1Q8CSU9"/>
<dbReference type="PROSITE" id="PS50949">
    <property type="entry name" value="HTH_GNTR"/>
    <property type="match status" value="1"/>
</dbReference>
<dbReference type="EMBL" id="MSIE01000017">
    <property type="protein sequence ID" value="OLF17407.1"/>
    <property type="molecule type" value="Genomic_DNA"/>
</dbReference>
<dbReference type="Proteomes" id="UP000185596">
    <property type="component" value="Unassembled WGS sequence"/>
</dbReference>
<dbReference type="PANTHER" id="PTHR38445:SF7">
    <property type="entry name" value="GNTR-FAMILY TRANSCRIPTIONAL REGULATOR"/>
    <property type="match status" value="1"/>
</dbReference>
<dbReference type="InterPro" id="IPR000524">
    <property type="entry name" value="Tscrpt_reg_HTH_GntR"/>
</dbReference>
<protein>
    <recommendedName>
        <fullName evidence="4">HTH gntR-type domain-containing protein</fullName>
    </recommendedName>
</protein>
<name>A0A1Q8CSU9_9PSEU</name>
<dbReference type="STRING" id="1912961.BU204_11570"/>
<dbReference type="PANTHER" id="PTHR38445">
    <property type="entry name" value="HTH-TYPE TRANSCRIPTIONAL REPRESSOR YTRA"/>
    <property type="match status" value="1"/>
</dbReference>
<dbReference type="Pfam" id="PF00392">
    <property type="entry name" value="GntR"/>
    <property type="match status" value="1"/>
</dbReference>
<dbReference type="GO" id="GO:0003700">
    <property type="term" value="F:DNA-binding transcription factor activity"/>
    <property type="evidence" value="ECO:0007669"/>
    <property type="project" value="InterPro"/>
</dbReference>
<keyword evidence="1" id="KW-0805">Transcription regulation</keyword>
<dbReference type="InterPro" id="IPR036388">
    <property type="entry name" value="WH-like_DNA-bd_sf"/>
</dbReference>
<keyword evidence="2" id="KW-0238">DNA-binding</keyword>
<proteinExistence type="predicted"/>
<reference evidence="5 6" key="1">
    <citation type="submission" date="2016-12" db="EMBL/GenBank/DDBJ databases">
        <title>The draft genome sequence of Actinophytocola sp. 11-183.</title>
        <authorList>
            <person name="Wang W."/>
            <person name="Yuan L."/>
        </authorList>
    </citation>
    <scope>NUCLEOTIDE SEQUENCE [LARGE SCALE GENOMIC DNA]</scope>
    <source>
        <strain evidence="5 6">11-183</strain>
    </source>
</reference>
<dbReference type="OrthoDB" id="3192286at2"/>
<dbReference type="SMART" id="SM00345">
    <property type="entry name" value="HTH_GNTR"/>
    <property type="match status" value="1"/>
</dbReference>
<dbReference type="InterPro" id="IPR036390">
    <property type="entry name" value="WH_DNA-bd_sf"/>
</dbReference>
<feature type="domain" description="HTH gntR-type" evidence="4">
    <location>
        <begin position="12"/>
        <end position="80"/>
    </location>
</feature>
<dbReference type="RefSeq" id="WP_075125632.1">
    <property type="nucleotide sequence ID" value="NZ_MSIE01000017.1"/>
</dbReference>
<dbReference type="Gene3D" id="1.10.10.10">
    <property type="entry name" value="Winged helix-like DNA-binding domain superfamily/Winged helix DNA-binding domain"/>
    <property type="match status" value="1"/>
</dbReference>
<keyword evidence="6" id="KW-1185">Reference proteome</keyword>
<evidence type="ECO:0000313" key="5">
    <source>
        <dbReference type="EMBL" id="OLF17407.1"/>
    </source>
</evidence>
<keyword evidence="3" id="KW-0804">Transcription</keyword>